<feature type="transmembrane region" description="Helical" evidence="1">
    <location>
        <begin position="140"/>
        <end position="161"/>
    </location>
</feature>
<dbReference type="Proteomes" id="UP000034371">
    <property type="component" value="Unassembled WGS sequence"/>
</dbReference>
<evidence type="ECO:0000313" key="3">
    <source>
        <dbReference type="Proteomes" id="UP000034371"/>
    </source>
</evidence>
<evidence type="ECO:0008006" key="4">
    <source>
        <dbReference type="Google" id="ProtNLM"/>
    </source>
</evidence>
<evidence type="ECO:0000313" key="2">
    <source>
        <dbReference type="EMBL" id="KKS22759.1"/>
    </source>
</evidence>
<dbReference type="PANTHER" id="PTHR30188">
    <property type="entry name" value="ABC TRANSPORTER PERMEASE PROTEIN-RELATED"/>
    <property type="match status" value="1"/>
</dbReference>
<comment type="caution">
    <text evidence="2">The sequence shown here is derived from an EMBL/GenBank/DDBJ whole genome shotgun (WGS) entry which is preliminary data.</text>
</comment>
<dbReference type="EMBL" id="LCBY01000012">
    <property type="protein sequence ID" value="KKS22759.1"/>
    <property type="molecule type" value="Genomic_DNA"/>
</dbReference>
<dbReference type="GO" id="GO:0043190">
    <property type="term" value="C:ATP-binding cassette (ABC) transporter complex"/>
    <property type="evidence" value="ECO:0007669"/>
    <property type="project" value="InterPro"/>
</dbReference>
<keyword evidence="1" id="KW-1133">Transmembrane helix</keyword>
<keyword evidence="1" id="KW-0472">Membrane</keyword>
<name>A0A0G0XCU1_9BACT</name>
<accession>A0A0G0XCU1</accession>
<dbReference type="PANTHER" id="PTHR30188:SF4">
    <property type="entry name" value="PROTEIN TRIGALACTOSYLDIACYLGLYCEROL 1, CHLOROPLASTIC"/>
    <property type="match status" value="1"/>
</dbReference>
<protein>
    <recommendedName>
        <fullName evidence="4">ABC transporter permease</fullName>
    </recommendedName>
</protein>
<dbReference type="AlphaFoldDB" id="A0A0G0XCU1"/>
<proteinExistence type="predicted"/>
<keyword evidence="1" id="KW-0812">Transmembrane</keyword>
<evidence type="ECO:0000256" key="1">
    <source>
        <dbReference type="SAM" id="Phobius"/>
    </source>
</evidence>
<feature type="transmembrane region" description="Helical" evidence="1">
    <location>
        <begin position="42"/>
        <end position="63"/>
    </location>
</feature>
<dbReference type="InterPro" id="IPR030802">
    <property type="entry name" value="Permease_MalE"/>
</dbReference>
<dbReference type="GO" id="GO:0005548">
    <property type="term" value="F:phospholipid transporter activity"/>
    <property type="evidence" value="ECO:0007669"/>
    <property type="project" value="TreeGrafter"/>
</dbReference>
<sequence>MSFIANILEEIGSCIILFLRSLQYLPTLFRQKMRLIDYACNIGYATFPIVAILSFFIGAVLALQAGYSLSKWEGAKQYLGSIVGLSMCRELGPVMTAFLLAGRVGSAITAELASMTVYSEVDALITMNVPPPRILVMPRLVAAALMMPLLTISSIVIGWFGGMVASKYVTFIGLNPAIYWDSLKNLVDAKSVSDGLIKAEIFGLVVALVCCNTGLRTKGGPREIGTSVTHGVVFSMILILLLDYFVTKILM</sequence>
<organism evidence="2 3">
    <name type="scientific">Candidatus Roizmanbacteria bacterium GW2011_GWC2_41_7</name>
    <dbReference type="NCBI Taxonomy" id="1618487"/>
    <lineage>
        <taxon>Bacteria</taxon>
        <taxon>Candidatus Roizmaniibacteriota</taxon>
    </lineage>
</organism>
<feature type="transmembrane region" description="Helical" evidence="1">
    <location>
        <begin position="227"/>
        <end position="246"/>
    </location>
</feature>
<dbReference type="Pfam" id="PF02405">
    <property type="entry name" value="MlaE"/>
    <property type="match status" value="1"/>
</dbReference>
<gene>
    <name evidence="2" type="ORF">UU78_C0012G0005</name>
</gene>
<reference evidence="2 3" key="1">
    <citation type="journal article" date="2015" name="Nature">
        <title>rRNA introns, odd ribosomes, and small enigmatic genomes across a large radiation of phyla.</title>
        <authorList>
            <person name="Brown C.T."/>
            <person name="Hug L.A."/>
            <person name="Thomas B.C."/>
            <person name="Sharon I."/>
            <person name="Castelle C.J."/>
            <person name="Singh A."/>
            <person name="Wilkins M.J."/>
            <person name="Williams K.H."/>
            <person name="Banfield J.F."/>
        </authorList>
    </citation>
    <scope>NUCLEOTIDE SEQUENCE [LARGE SCALE GENOMIC DNA]</scope>
</reference>